<dbReference type="InterPro" id="IPR039189">
    <property type="entry name" value="Fcp1"/>
</dbReference>
<dbReference type="PANTHER" id="PTHR23081">
    <property type="entry name" value="RNA POLYMERASE II CTD PHOSPHATASE"/>
    <property type="match status" value="1"/>
</dbReference>
<dbReference type="OrthoDB" id="1732676at2759"/>
<evidence type="ECO:0000256" key="2">
    <source>
        <dbReference type="ARBA" id="ARBA00013081"/>
    </source>
</evidence>
<protein>
    <recommendedName>
        <fullName evidence="2">protein-serine/threonine phosphatase</fullName>
        <ecNumber evidence="2">3.1.3.16</ecNumber>
    </recommendedName>
</protein>
<comment type="caution">
    <text evidence="7">The sequence shown here is derived from an EMBL/GenBank/DDBJ whole genome shotgun (WGS) entry which is preliminary data.</text>
</comment>
<keyword evidence="3" id="KW-0378">Hydrolase</keyword>
<name>A0A834HIB7_RHOSS</name>
<evidence type="ECO:0000256" key="3">
    <source>
        <dbReference type="ARBA" id="ARBA00022801"/>
    </source>
</evidence>
<dbReference type="EC" id="3.1.3.16" evidence="2"/>
<comment type="catalytic activity">
    <reaction evidence="6">
        <text>O-phospho-L-threonyl-[protein] + H2O = L-threonyl-[protein] + phosphate</text>
        <dbReference type="Rhea" id="RHEA:47004"/>
        <dbReference type="Rhea" id="RHEA-COMP:11060"/>
        <dbReference type="Rhea" id="RHEA-COMP:11605"/>
        <dbReference type="ChEBI" id="CHEBI:15377"/>
        <dbReference type="ChEBI" id="CHEBI:30013"/>
        <dbReference type="ChEBI" id="CHEBI:43474"/>
        <dbReference type="ChEBI" id="CHEBI:61977"/>
        <dbReference type="EC" id="3.1.3.16"/>
    </reaction>
</comment>
<evidence type="ECO:0000313" key="7">
    <source>
        <dbReference type="EMBL" id="KAF7154432.1"/>
    </source>
</evidence>
<reference evidence="7" key="1">
    <citation type="submission" date="2019-11" db="EMBL/GenBank/DDBJ databases">
        <authorList>
            <person name="Liu Y."/>
            <person name="Hou J."/>
            <person name="Li T.-Q."/>
            <person name="Guan C.-H."/>
            <person name="Wu X."/>
            <person name="Wu H.-Z."/>
            <person name="Ling F."/>
            <person name="Zhang R."/>
            <person name="Shi X.-G."/>
            <person name="Ren J.-P."/>
            <person name="Chen E.-F."/>
            <person name="Sun J.-M."/>
        </authorList>
    </citation>
    <scope>NUCLEOTIDE SEQUENCE</scope>
    <source>
        <strain evidence="7">Adult_tree_wgs_1</strain>
        <tissue evidence="7">Leaves</tissue>
    </source>
</reference>
<evidence type="ECO:0000256" key="6">
    <source>
        <dbReference type="ARBA" id="ARBA00048336"/>
    </source>
</evidence>
<evidence type="ECO:0000256" key="5">
    <source>
        <dbReference type="ARBA" id="ARBA00047761"/>
    </source>
</evidence>
<dbReference type="GO" id="GO:0005634">
    <property type="term" value="C:nucleus"/>
    <property type="evidence" value="ECO:0007669"/>
    <property type="project" value="UniProtKB-SubCell"/>
</dbReference>
<dbReference type="AlphaFoldDB" id="A0A834HIB7"/>
<comment type="catalytic activity">
    <reaction evidence="5">
        <text>O-phospho-L-seryl-[protein] + H2O = L-seryl-[protein] + phosphate</text>
        <dbReference type="Rhea" id="RHEA:20629"/>
        <dbReference type="Rhea" id="RHEA-COMP:9863"/>
        <dbReference type="Rhea" id="RHEA-COMP:11604"/>
        <dbReference type="ChEBI" id="CHEBI:15377"/>
        <dbReference type="ChEBI" id="CHEBI:29999"/>
        <dbReference type="ChEBI" id="CHEBI:43474"/>
        <dbReference type="ChEBI" id="CHEBI:83421"/>
        <dbReference type="EC" id="3.1.3.16"/>
    </reaction>
</comment>
<proteinExistence type="predicted"/>
<dbReference type="EMBL" id="WJXA01000001">
    <property type="protein sequence ID" value="KAF7154432.1"/>
    <property type="molecule type" value="Genomic_DNA"/>
</dbReference>
<accession>A0A834HIB7</accession>
<gene>
    <name evidence="7" type="ORF">RHSIM_Rhsim01G0028700</name>
</gene>
<keyword evidence="4" id="KW-0539">Nucleus</keyword>
<evidence type="ECO:0000313" key="8">
    <source>
        <dbReference type="Proteomes" id="UP000626092"/>
    </source>
</evidence>
<sequence>MNTKLCRIKRRKVGRGGSCGWFNFAARCRTMFRSEVIAKDDSAQKHQKGIDVVLGQESAIIILDDIESEPGADLANRVVRQLYDTLIIFPFYPHHRSNLTKTGIEMHTCMLVSWVGQVLHISVASFEVSTDTGTKKSRWALQEKKFLVHPQCIEATNYFSQNQPKAKFPVTQTKSQ</sequence>
<keyword evidence="8" id="KW-1185">Reference proteome</keyword>
<organism evidence="7 8">
    <name type="scientific">Rhododendron simsii</name>
    <name type="common">Sims's rhododendron</name>
    <dbReference type="NCBI Taxonomy" id="118357"/>
    <lineage>
        <taxon>Eukaryota</taxon>
        <taxon>Viridiplantae</taxon>
        <taxon>Streptophyta</taxon>
        <taxon>Embryophyta</taxon>
        <taxon>Tracheophyta</taxon>
        <taxon>Spermatophyta</taxon>
        <taxon>Magnoliopsida</taxon>
        <taxon>eudicotyledons</taxon>
        <taxon>Gunneridae</taxon>
        <taxon>Pentapetalae</taxon>
        <taxon>asterids</taxon>
        <taxon>Ericales</taxon>
        <taxon>Ericaceae</taxon>
        <taxon>Ericoideae</taxon>
        <taxon>Rhodoreae</taxon>
        <taxon>Rhododendron</taxon>
    </lineage>
</organism>
<dbReference type="Proteomes" id="UP000626092">
    <property type="component" value="Unassembled WGS sequence"/>
</dbReference>
<evidence type="ECO:0000256" key="1">
    <source>
        <dbReference type="ARBA" id="ARBA00004123"/>
    </source>
</evidence>
<dbReference type="GO" id="GO:0008420">
    <property type="term" value="F:RNA polymerase II CTD heptapeptide repeat phosphatase activity"/>
    <property type="evidence" value="ECO:0007669"/>
    <property type="project" value="InterPro"/>
</dbReference>
<dbReference type="PANTHER" id="PTHR23081:SF36">
    <property type="entry name" value="RNA POLYMERASE II SUBUNIT A C-TERMINAL DOMAIN PHOSPHATASE"/>
    <property type="match status" value="1"/>
</dbReference>
<evidence type="ECO:0000256" key="4">
    <source>
        <dbReference type="ARBA" id="ARBA00023242"/>
    </source>
</evidence>
<comment type="subcellular location">
    <subcellularLocation>
        <location evidence="1">Nucleus</location>
    </subcellularLocation>
</comment>